<evidence type="ECO:0000256" key="1">
    <source>
        <dbReference type="ARBA" id="ARBA00022491"/>
    </source>
</evidence>
<dbReference type="Proteomes" id="UP000293912">
    <property type="component" value="Chromosome"/>
</dbReference>
<dbReference type="PROSITE" id="PS00552">
    <property type="entry name" value="HTH_MERR_1"/>
    <property type="match status" value="1"/>
</dbReference>
<dbReference type="Gene3D" id="1.10.1660.10">
    <property type="match status" value="1"/>
</dbReference>
<organism evidence="7 8">
    <name type="scientific">Hydrogenophaga pseudoflava</name>
    <name type="common">Pseudomonas carboxydoflava</name>
    <dbReference type="NCBI Taxonomy" id="47421"/>
    <lineage>
        <taxon>Bacteria</taxon>
        <taxon>Pseudomonadati</taxon>
        <taxon>Pseudomonadota</taxon>
        <taxon>Betaproteobacteria</taxon>
        <taxon>Burkholderiales</taxon>
        <taxon>Comamonadaceae</taxon>
        <taxon>Hydrogenophaga</taxon>
    </lineage>
</organism>
<evidence type="ECO:0000256" key="5">
    <source>
        <dbReference type="SAM" id="Coils"/>
    </source>
</evidence>
<keyword evidence="4" id="KW-0804">Transcription</keyword>
<evidence type="ECO:0000313" key="7">
    <source>
        <dbReference type="EMBL" id="QBM27276.1"/>
    </source>
</evidence>
<dbReference type="PANTHER" id="PTHR30204:SF69">
    <property type="entry name" value="MERR-FAMILY TRANSCRIPTIONAL REGULATOR"/>
    <property type="match status" value="1"/>
</dbReference>
<dbReference type="PANTHER" id="PTHR30204">
    <property type="entry name" value="REDOX-CYCLING DRUG-SENSING TRANSCRIPTIONAL ACTIVATOR SOXR"/>
    <property type="match status" value="1"/>
</dbReference>
<dbReference type="InterPro" id="IPR047057">
    <property type="entry name" value="MerR_fam"/>
</dbReference>
<keyword evidence="1" id="KW-0678">Repressor</keyword>
<keyword evidence="5" id="KW-0175">Coiled coil</keyword>
<dbReference type="Pfam" id="PF13411">
    <property type="entry name" value="MerR_1"/>
    <property type="match status" value="1"/>
</dbReference>
<dbReference type="PRINTS" id="PR00040">
    <property type="entry name" value="HTHMERR"/>
</dbReference>
<dbReference type="GO" id="GO:0003677">
    <property type="term" value="F:DNA binding"/>
    <property type="evidence" value="ECO:0007669"/>
    <property type="project" value="UniProtKB-KW"/>
</dbReference>
<dbReference type="InterPro" id="IPR000551">
    <property type="entry name" value="MerR-type_HTH_dom"/>
</dbReference>
<feature type="coiled-coil region" evidence="5">
    <location>
        <begin position="77"/>
        <end position="115"/>
    </location>
</feature>
<dbReference type="EMBL" id="CP037867">
    <property type="protein sequence ID" value="QBM27276.1"/>
    <property type="molecule type" value="Genomic_DNA"/>
</dbReference>
<dbReference type="SUPFAM" id="SSF46955">
    <property type="entry name" value="Putative DNA-binding domain"/>
    <property type="match status" value="1"/>
</dbReference>
<accession>A0A4P6WY08</accession>
<dbReference type="GO" id="GO:0003700">
    <property type="term" value="F:DNA-binding transcription factor activity"/>
    <property type="evidence" value="ECO:0007669"/>
    <property type="project" value="InterPro"/>
</dbReference>
<dbReference type="KEGG" id="hpse:HPF_06240"/>
<sequence length="150" mass="16131">MNISQFAQAAGVSTDTVRYYEKQGLIGAPRRQANRYRSYTDADVAAVRFVRGAQALGFSLSEIRAILPQVAKGSFGRAEIEQQLQAKMAQIDAHMAQLRTLKKELKATFDALRCAPTQPVSTAQATAPDSGSGAGAAVVRRAFSRRATQG</sequence>
<name>A0A4P6WY08_HYDPS</name>
<feature type="domain" description="HTH merR-type" evidence="6">
    <location>
        <begin position="1"/>
        <end position="69"/>
    </location>
</feature>
<evidence type="ECO:0000256" key="3">
    <source>
        <dbReference type="ARBA" id="ARBA00023125"/>
    </source>
</evidence>
<keyword evidence="3" id="KW-0238">DNA-binding</keyword>
<dbReference type="InterPro" id="IPR009061">
    <property type="entry name" value="DNA-bd_dom_put_sf"/>
</dbReference>
<dbReference type="AlphaFoldDB" id="A0A4P6WY08"/>
<proteinExistence type="predicted"/>
<dbReference type="PROSITE" id="PS50937">
    <property type="entry name" value="HTH_MERR_2"/>
    <property type="match status" value="1"/>
</dbReference>
<evidence type="ECO:0000256" key="2">
    <source>
        <dbReference type="ARBA" id="ARBA00023015"/>
    </source>
</evidence>
<reference evidence="7 8" key="1">
    <citation type="submission" date="2019-03" db="EMBL/GenBank/DDBJ databases">
        <authorList>
            <person name="Sebastian G."/>
            <person name="Baumann P."/>
            <person name="Ruckert C."/>
            <person name="Kalinowski J."/>
            <person name="Nebel B."/>
            <person name="Takors R."/>
            <person name="Blombach B."/>
        </authorList>
    </citation>
    <scope>NUCLEOTIDE SEQUENCE [LARGE SCALE GENOMIC DNA]</scope>
    <source>
        <strain evidence="7 8">DSM 1084</strain>
    </source>
</reference>
<evidence type="ECO:0000313" key="8">
    <source>
        <dbReference type="Proteomes" id="UP000293912"/>
    </source>
</evidence>
<protein>
    <submittedName>
        <fullName evidence="7">HTH-type transcriptional regulator HmrR</fullName>
    </submittedName>
</protein>
<keyword evidence="8" id="KW-1185">Reference proteome</keyword>
<evidence type="ECO:0000256" key="4">
    <source>
        <dbReference type="ARBA" id="ARBA00023163"/>
    </source>
</evidence>
<evidence type="ECO:0000259" key="6">
    <source>
        <dbReference type="PROSITE" id="PS50937"/>
    </source>
</evidence>
<keyword evidence="2" id="KW-0805">Transcription regulation</keyword>
<dbReference type="SMART" id="SM00422">
    <property type="entry name" value="HTH_MERR"/>
    <property type="match status" value="1"/>
</dbReference>
<gene>
    <name evidence="7" type="primary">hmrR3</name>
    <name evidence="7" type="ORF">HPF_06240</name>
</gene>